<gene>
    <name evidence="1" type="ORF">QQ91_0005160</name>
</gene>
<dbReference type="InterPro" id="IPR009078">
    <property type="entry name" value="Ferritin-like_SF"/>
</dbReference>
<evidence type="ECO:0008006" key="3">
    <source>
        <dbReference type="Google" id="ProtNLM"/>
    </source>
</evidence>
<reference evidence="1 2" key="1">
    <citation type="journal article" date="2015" name="Genome Announc.">
        <title>Draft Genome Sequence of Filamentous Marine Cyanobacterium Lyngbya confervoides Strain BDU141951.</title>
        <authorList>
            <person name="Chandrababunaidu M.M."/>
            <person name="Sen D."/>
            <person name="Tripathy S."/>
        </authorList>
    </citation>
    <scope>NUCLEOTIDE SEQUENCE [LARGE SCALE GENOMIC DNA]</scope>
    <source>
        <strain evidence="1 2">BDU141951</strain>
    </source>
</reference>
<dbReference type="Gene3D" id="1.10.620.20">
    <property type="entry name" value="Ribonucleotide Reductase, subunit A"/>
    <property type="match status" value="1"/>
</dbReference>
<name>A0ABD4T0N9_9CYAN</name>
<organism evidence="1 2">
    <name type="scientific">Lyngbya confervoides BDU141951</name>
    <dbReference type="NCBI Taxonomy" id="1574623"/>
    <lineage>
        <taxon>Bacteria</taxon>
        <taxon>Bacillati</taxon>
        <taxon>Cyanobacteriota</taxon>
        <taxon>Cyanophyceae</taxon>
        <taxon>Oscillatoriophycideae</taxon>
        <taxon>Oscillatoriales</taxon>
        <taxon>Microcoleaceae</taxon>
        <taxon>Lyngbya</taxon>
    </lineage>
</organism>
<comment type="caution">
    <text evidence="1">The sequence shown here is derived from an EMBL/GenBank/DDBJ whole genome shotgun (WGS) entry which is preliminary data.</text>
</comment>
<dbReference type="InterPro" id="IPR012348">
    <property type="entry name" value="RNR-like"/>
</dbReference>
<keyword evidence="2" id="KW-1185">Reference proteome</keyword>
<sequence>MSLGLKSVDLPHFSQNNWTLDDVLPLDYAVPPQVLEQVPSGVHENFCTLLSRDVYSEGDAQVLYDHILARQAEMSAAFVAMLKLWLEDEQKHYQALRRTYRCIAGVSFAQMDRQFAHRQPDFKPIQRVLRDEFTLLVTLMFDEIGSVYSYRRDLQEYYQHFGGAIRRIGHHLVRDEGTHFGNAAELLQTVHDHRLYEVPELLRQISQLEQSLGQYHCSFFLDHAQEQYRFPPEFNATIIQIILARLNLGQRPSQKSLQRLWQWVPTGHRVVPVRMDQAAGV</sequence>
<protein>
    <recommendedName>
        <fullName evidence="3">Ferritin-like domain-containing protein</fullName>
    </recommendedName>
</protein>
<dbReference type="Proteomes" id="UP000031561">
    <property type="component" value="Unassembled WGS sequence"/>
</dbReference>
<evidence type="ECO:0000313" key="2">
    <source>
        <dbReference type="Proteomes" id="UP000031561"/>
    </source>
</evidence>
<dbReference type="AlphaFoldDB" id="A0ABD4T0N9"/>
<evidence type="ECO:0000313" key="1">
    <source>
        <dbReference type="EMBL" id="MCM1982216.1"/>
    </source>
</evidence>
<proteinExistence type="predicted"/>
<dbReference type="EMBL" id="JTHE03000034">
    <property type="protein sequence ID" value="MCM1982216.1"/>
    <property type="molecule type" value="Genomic_DNA"/>
</dbReference>
<dbReference type="RefSeq" id="WP_166280742.1">
    <property type="nucleotide sequence ID" value="NZ_JTHE03000034.1"/>
</dbReference>
<dbReference type="SUPFAM" id="SSF47240">
    <property type="entry name" value="Ferritin-like"/>
    <property type="match status" value="1"/>
</dbReference>
<accession>A0ABD4T0N9</accession>